<evidence type="ECO:0000313" key="2">
    <source>
        <dbReference type="EMBL" id="KAA1122837.1"/>
    </source>
</evidence>
<dbReference type="AlphaFoldDB" id="A0A5B0RAY6"/>
<organism evidence="2 3">
    <name type="scientific">Puccinia graminis f. sp. tritici</name>
    <dbReference type="NCBI Taxonomy" id="56615"/>
    <lineage>
        <taxon>Eukaryota</taxon>
        <taxon>Fungi</taxon>
        <taxon>Dikarya</taxon>
        <taxon>Basidiomycota</taxon>
        <taxon>Pucciniomycotina</taxon>
        <taxon>Pucciniomycetes</taxon>
        <taxon>Pucciniales</taxon>
        <taxon>Pucciniaceae</taxon>
        <taxon>Puccinia</taxon>
    </lineage>
</organism>
<feature type="compositionally biased region" description="Polar residues" evidence="1">
    <location>
        <begin position="1"/>
        <end position="12"/>
    </location>
</feature>
<feature type="compositionally biased region" description="Low complexity" evidence="1">
    <location>
        <begin position="23"/>
        <end position="58"/>
    </location>
</feature>
<evidence type="ECO:0000256" key="1">
    <source>
        <dbReference type="SAM" id="MobiDB-lite"/>
    </source>
</evidence>
<reference evidence="2 3" key="1">
    <citation type="submission" date="2019-05" db="EMBL/GenBank/DDBJ databases">
        <title>Emergence of the Ug99 lineage of the wheat stem rust pathogen through somatic hybridization.</title>
        <authorList>
            <person name="Li F."/>
            <person name="Upadhyaya N.M."/>
            <person name="Sperschneider J."/>
            <person name="Matny O."/>
            <person name="Nguyen-Phuc H."/>
            <person name="Mago R."/>
            <person name="Raley C."/>
            <person name="Miller M.E."/>
            <person name="Silverstein K.A.T."/>
            <person name="Henningsen E."/>
            <person name="Hirsch C.D."/>
            <person name="Visser B."/>
            <person name="Pretorius Z.A."/>
            <person name="Steffenson B.J."/>
            <person name="Schwessinger B."/>
            <person name="Dodds P.N."/>
            <person name="Figueroa M."/>
        </authorList>
    </citation>
    <scope>NUCLEOTIDE SEQUENCE [LARGE SCALE GENOMIC DNA]</scope>
    <source>
        <strain evidence="2 3">Ug99</strain>
    </source>
</reference>
<evidence type="ECO:0000313" key="3">
    <source>
        <dbReference type="Proteomes" id="UP000325313"/>
    </source>
</evidence>
<feature type="compositionally biased region" description="Polar residues" evidence="1">
    <location>
        <begin position="66"/>
        <end position="85"/>
    </location>
</feature>
<protein>
    <submittedName>
        <fullName evidence="2">Uncharacterized protein</fullName>
    </submittedName>
</protein>
<dbReference type="Proteomes" id="UP000325313">
    <property type="component" value="Unassembled WGS sequence"/>
</dbReference>
<feature type="compositionally biased region" description="Low complexity" evidence="1">
    <location>
        <begin position="125"/>
        <end position="138"/>
    </location>
</feature>
<accession>A0A5B0RAY6</accession>
<feature type="region of interest" description="Disordered" evidence="1">
    <location>
        <begin position="1"/>
        <end position="138"/>
    </location>
</feature>
<feature type="compositionally biased region" description="Basic residues" evidence="1">
    <location>
        <begin position="87"/>
        <end position="124"/>
    </location>
</feature>
<comment type="caution">
    <text evidence="2">The sequence shown here is derived from an EMBL/GenBank/DDBJ whole genome shotgun (WGS) entry which is preliminary data.</text>
</comment>
<proteinExistence type="predicted"/>
<name>A0A5B0RAY6_PUCGR</name>
<gene>
    <name evidence="2" type="ORF">PGTUg99_008845</name>
</gene>
<sequence length="138" mass="14874">MIGKSPSRSGTSFPREEELPRCLPGSPSAPSSSGWLTSSPPAHSPSASIASPVISSTPGSPRAISSIISRTFTLSNSEMNPNSGRQVLRKGKGSRIGRPTRMRGPRKRGNGRSRRGWPRRHSSRRASSSRLRVGRFPN</sequence>
<dbReference type="EMBL" id="VDEP01000215">
    <property type="protein sequence ID" value="KAA1122837.1"/>
    <property type="molecule type" value="Genomic_DNA"/>
</dbReference>